<evidence type="ECO:0000256" key="2">
    <source>
        <dbReference type="ARBA" id="ARBA00022490"/>
    </source>
</evidence>
<comment type="subcellular location">
    <subcellularLocation>
        <location evidence="1">Cytoplasm</location>
    </subcellularLocation>
</comment>
<organism evidence="4 5">
    <name type="scientific">Pelosinus baikalensis</name>
    <dbReference type="NCBI Taxonomy" id="2892015"/>
    <lineage>
        <taxon>Bacteria</taxon>
        <taxon>Bacillati</taxon>
        <taxon>Bacillota</taxon>
        <taxon>Negativicutes</taxon>
        <taxon>Selenomonadales</taxon>
        <taxon>Sporomusaceae</taxon>
        <taxon>Pelosinus</taxon>
    </lineage>
</organism>
<dbReference type="EC" id="4.1.3.6" evidence="4"/>
<evidence type="ECO:0000256" key="3">
    <source>
        <dbReference type="ARBA" id="ARBA00022553"/>
    </source>
</evidence>
<dbReference type="NCBIfam" id="NF009726">
    <property type="entry name" value="PRK13253.1"/>
    <property type="match status" value="1"/>
</dbReference>
<dbReference type="InterPro" id="IPR023439">
    <property type="entry name" value="Mal_deCO2ase/Cit_lyase_ACP"/>
</dbReference>
<reference evidence="4" key="1">
    <citation type="submission" date="2021-11" db="EMBL/GenBank/DDBJ databases">
        <title>Description of a new species Pelosinus isolated from the bottom sediments of Lake Baikal.</title>
        <authorList>
            <person name="Zakharyuk A."/>
        </authorList>
    </citation>
    <scope>NUCLEOTIDE SEQUENCE</scope>
    <source>
        <strain evidence="4">Bkl1</strain>
    </source>
</reference>
<accession>A0ABS8I1Y8</accession>
<dbReference type="NCBIfam" id="TIGR01608">
    <property type="entry name" value="citD"/>
    <property type="match status" value="1"/>
</dbReference>
<sequence>MSKLLKAAQAGTVESSDILVRLIPGDAGSGIQVELVSPTMQQYGKHINNLITTTLVSHGIDDVQVNATDRGALDCTIKARVITALQRAGE</sequence>
<keyword evidence="2" id="KW-0963">Cytoplasm</keyword>
<comment type="caution">
    <text evidence="4">The sequence shown here is derived from an EMBL/GenBank/DDBJ whole genome shotgun (WGS) entry which is preliminary data.</text>
</comment>
<gene>
    <name evidence="4" type="primary">citD</name>
    <name evidence="4" type="ORF">LMF89_25215</name>
</gene>
<keyword evidence="5" id="KW-1185">Reference proteome</keyword>
<evidence type="ECO:0000256" key="1">
    <source>
        <dbReference type="ARBA" id="ARBA00004496"/>
    </source>
</evidence>
<dbReference type="GO" id="GO:0008815">
    <property type="term" value="F:citrate (pro-3S)-lyase activity"/>
    <property type="evidence" value="ECO:0007669"/>
    <property type="project" value="UniProtKB-EC"/>
</dbReference>
<proteinExistence type="predicted"/>
<dbReference type="PIRSF" id="PIRSF002736">
    <property type="entry name" value="Citrt_lyas_gamma"/>
    <property type="match status" value="1"/>
</dbReference>
<protein>
    <submittedName>
        <fullName evidence="4">Citrate lyase acyl carrier protein</fullName>
        <ecNumber evidence="4">4.1.3.6</ecNumber>
    </submittedName>
</protein>
<dbReference type="Proteomes" id="UP001165492">
    <property type="component" value="Unassembled WGS sequence"/>
</dbReference>
<dbReference type="Pfam" id="PF06857">
    <property type="entry name" value="ACP"/>
    <property type="match status" value="1"/>
</dbReference>
<dbReference type="EMBL" id="JAJHJB010000086">
    <property type="protein sequence ID" value="MCC5468639.1"/>
    <property type="molecule type" value="Genomic_DNA"/>
</dbReference>
<name>A0ABS8I1Y8_9FIRM</name>
<dbReference type="RefSeq" id="WP_229537503.1">
    <property type="nucleotide sequence ID" value="NZ_JAJHJB010000086.1"/>
</dbReference>
<evidence type="ECO:0000313" key="4">
    <source>
        <dbReference type="EMBL" id="MCC5468639.1"/>
    </source>
</evidence>
<evidence type="ECO:0000313" key="5">
    <source>
        <dbReference type="Proteomes" id="UP001165492"/>
    </source>
</evidence>
<dbReference type="InterPro" id="IPR006495">
    <property type="entry name" value="CitD"/>
</dbReference>
<keyword evidence="3" id="KW-0597">Phosphoprotein</keyword>
<keyword evidence="4" id="KW-0456">Lyase</keyword>